<evidence type="ECO:0000256" key="10">
    <source>
        <dbReference type="ARBA" id="ARBA00048968"/>
    </source>
</evidence>
<comment type="function">
    <text evidence="2">Purine nucleoside enzyme that catalyzes the phosphorolysis of adenosine and inosine nucleosides, yielding D-ribose 1-phosphate and the respective free bases, adenine and hypoxanthine. Also catalyzes the phosphorolysis of S-methyl-5'-thioadenosine into adenine and S-methyl-5-thio-alpha-D-ribose 1-phosphate. Also has adenosine deaminase activity.</text>
</comment>
<evidence type="ECO:0000256" key="4">
    <source>
        <dbReference type="ARBA" id="ARBA00022679"/>
    </source>
</evidence>
<protein>
    <submittedName>
        <fullName evidence="12">Polyphenol oxidase family protein</fullName>
    </submittedName>
</protein>
<dbReference type="GO" id="GO:0005507">
    <property type="term" value="F:copper ion binding"/>
    <property type="evidence" value="ECO:0007669"/>
    <property type="project" value="TreeGrafter"/>
</dbReference>
<keyword evidence="13" id="KW-1185">Reference proteome</keyword>
<accession>A0AA96F3L6</accession>
<evidence type="ECO:0000256" key="9">
    <source>
        <dbReference type="ARBA" id="ARBA00047989"/>
    </source>
</evidence>
<evidence type="ECO:0000256" key="11">
    <source>
        <dbReference type="ARBA" id="ARBA00049893"/>
    </source>
</evidence>
<comment type="catalytic activity">
    <reaction evidence="10">
        <text>adenosine + phosphate = alpha-D-ribose 1-phosphate + adenine</text>
        <dbReference type="Rhea" id="RHEA:27642"/>
        <dbReference type="ChEBI" id="CHEBI:16335"/>
        <dbReference type="ChEBI" id="CHEBI:16708"/>
        <dbReference type="ChEBI" id="CHEBI:43474"/>
        <dbReference type="ChEBI" id="CHEBI:57720"/>
        <dbReference type="EC" id="2.4.2.1"/>
    </reaction>
    <physiologicalReaction direction="left-to-right" evidence="10">
        <dbReference type="Rhea" id="RHEA:27643"/>
    </physiologicalReaction>
</comment>
<dbReference type="EMBL" id="CP134879">
    <property type="protein sequence ID" value="WNM23343.1"/>
    <property type="molecule type" value="Genomic_DNA"/>
</dbReference>
<keyword evidence="8" id="KW-0186">Copper</keyword>
<dbReference type="GO" id="GO:0017061">
    <property type="term" value="F:S-methyl-5-thioadenosine phosphorylase activity"/>
    <property type="evidence" value="ECO:0007669"/>
    <property type="project" value="UniProtKB-EC"/>
</dbReference>
<dbReference type="InterPro" id="IPR003730">
    <property type="entry name" value="Cu_polyphenol_OxRdtase"/>
</dbReference>
<evidence type="ECO:0000256" key="5">
    <source>
        <dbReference type="ARBA" id="ARBA00022723"/>
    </source>
</evidence>
<organism evidence="12 13">
    <name type="scientific">Demequina capsici</name>
    <dbReference type="NCBI Taxonomy" id="3075620"/>
    <lineage>
        <taxon>Bacteria</taxon>
        <taxon>Bacillati</taxon>
        <taxon>Actinomycetota</taxon>
        <taxon>Actinomycetes</taxon>
        <taxon>Micrococcales</taxon>
        <taxon>Demequinaceae</taxon>
        <taxon>Demequina</taxon>
    </lineage>
</organism>
<evidence type="ECO:0000256" key="7">
    <source>
        <dbReference type="ARBA" id="ARBA00022833"/>
    </source>
</evidence>
<dbReference type="Gene3D" id="3.60.140.10">
    <property type="entry name" value="CNF1/YfiH-like putative cysteine hydrolases"/>
    <property type="match status" value="1"/>
</dbReference>
<dbReference type="InterPro" id="IPR011324">
    <property type="entry name" value="Cytotoxic_necrot_fac-like_cat"/>
</dbReference>
<evidence type="ECO:0000256" key="2">
    <source>
        <dbReference type="ARBA" id="ARBA00003215"/>
    </source>
</evidence>
<keyword evidence="4" id="KW-0808">Transferase</keyword>
<evidence type="ECO:0000256" key="3">
    <source>
        <dbReference type="ARBA" id="ARBA00007353"/>
    </source>
</evidence>
<comment type="catalytic activity">
    <reaction evidence="9">
        <text>adenosine + H2O + H(+) = inosine + NH4(+)</text>
        <dbReference type="Rhea" id="RHEA:24408"/>
        <dbReference type="ChEBI" id="CHEBI:15377"/>
        <dbReference type="ChEBI" id="CHEBI:15378"/>
        <dbReference type="ChEBI" id="CHEBI:16335"/>
        <dbReference type="ChEBI" id="CHEBI:17596"/>
        <dbReference type="ChEBI" id="CHEBI:28938"/>
        <dbReference type="EC" id="3.5.4.4"/>
    </reaction>
    <physiologicalReaction direction="left-to-right" evidence="9">
        <dbReference type="Rhea" id="RHEA:24409"/>
    </physiologicalReaction>
</comment>
<name>A0AA96F3L6_9MICO</name>
<evidence type="ECO:0000256" key="8">
    <source>
        <dbReference type="ARBA" id="ARBA00023008"/>
    </source>
</evidence>
<sequence>MLDAGLRVRSFFTDRAGGCSSGPYSSLNIATHVGDDPDDVARNRLVVADAAGALVTFLRAEHGIAVARIDEPTEDPPIADVLLTTTPGIALGAIAADCVPVLLHDEVTGAVAAVHAGREGLYRGVVDAAVAAMLDLRPRRRGTAGMSAAIGPAICGACYEVPEAMRARVGSRHPVAVSSTRAGTPSLDIPRAIETRLAELGIDPILRHHRCTLEDERYFSHRRGAPTGRHAGVIVCEGPGRRVGPGGV</sequence>
<comment type="catalytic activity">
    <reaction evidence="11">
        <text>S-methyl-5'-thioadenosine + phosphate = 5-(methylsulfanyl)-alpha-D-ribose 1-phosphate + adenine</text>
        <dbReference type="Rhea" id="RHEA:11852"/>
        <dbReference type="ChEBI" id="CHEBI:16708"/>
        <dbReference type="ChEBI" id="CHEBI:17509"/>
        <dbReference type="ChEBI" id="CHEBI:43474"/>
        <dbReference type="ChEBI" id="CHEBI:58533"/>
        <dbReference type="EC" id="2.4.2.28"/>
    </reaction>
    <physiologicalReaction direction="left-to-right" evidence="11">
        <dbReference type="Rhea" id="RHEA:11853"/>
    </physiologicalReaction>
</comment>
<dbReference type="InterPro" id="IPR038371">
    <property type="entry name" value="Cu_polyphenol_OxRdtase_sf"/>
</dbReference>
<dbReference type="CDD" id="cd16833">
    <property type="entry name" value="YfiH"/>
    <property type="match status" value="1"/>
</dbReference>
<dbReference type="PANTHER" id="PTHR30616">
    <property type="entry name" value="UNCHARACTERIZED PROTEIN YFIH"/>
    <property type="match status" value="1"/>
</dbReference>
<comment type="similarity">
    <text evidence="3">Belongs to the purine nucleoside phosphorylase YfiH/LACC1 family.</text>
</comment>
<dbReference type="SUPFAM" id="SSF64438">
    <property type="entry name" value="CNF1/YfiH-like putative cysteine hydrolases"/>
    <property type="match status" value="1"/>
</dbReference>
<dbReference type="RefSeq" id="WP_313496181.1">
    <property type="nucleotide sequence ID" value="NZ_CP134879.1"/>
</dbReference>
<evidence type="ECO:0000313" key="13">
    <source>
        <dbReference type="Proteomes" id="UP001304125"/>
    </source>
</evidence>
<comment type="catalytic activity">
    <reaction evidence="1">
        <text>inosine + phosphate = alpha-D-ribose 1-phosphate + hypoxanthine</text>
        <dbReference type="Rhea" id="RHEA:27646"/>
        <dbReference type="ChEBI" id="CHEBI:17368"/>
        <dbReference type="ChEBI" id="CHEBI:17596"/>
        <dbReference type="ChEBI" id="CHEBI:43474"/>
        <dbReference type="ChEBI" id="CHEBI:57720"/>
        <dbReference type="EC" id="2.4.2.1"/>
    </reaction>
    <physiologicalReaction direction="left-to-right" evidence="1">
        <dbReference type="Rhea" id="RHEA:27647"/>
    </physiologicalReaction>
</comment>
<evidence type="ECO:0000256" key="6">
    <source>
        <dbReference type="ARBA" id="ARBA00022801"/>
    </source>
</evidence>
<evidence type="ECO:0000256" key="1">
    <source>
        <dbReference type="ARBA" id="ARBA00000553"/>
    </source>
</evidence>
<gene>
    <name evidence="12" type="ORF">RN606_08180</name>
</gene>
<dbReference type="Pfam" id="PF02578">
    <property type="entry name" value="Cu-oxidase_4"/>
    <property type="match status" value="1"/>
</dbReference>
<keyword evidence="6" id="KW-0378">Hydrolase</keyword>
<dbReference type="PANTHER" id="PTHR30616:SF2">
    <property type="entry name" value="PURINE NUCLEOSIDE PHOSPHORYLASE LACC1"/>
    <property type="match status" value="1"/>
</dbReference>
<dbReference type="Proteomes" id="UP001304125">
    <property type="component" value="Chromosome"/>
</dbReference>
<reference evidence="12 13" key="1">
    <citation type="submission" date="2023-09" db="EMBL/GenBank/DDBJ databases">
        <title>Demequina sp. a novel bacteria isolated from Capsicum annuum.</title>
        <authorList>
            <person name="Humaira Z."/>
            <person name="Lee J."/>
            <person name="Cho D."/>
        </authorList>
    </citation>
    <scope>NUCLEOTIDE SEQUENCE [LARGE SCALE GENOMIC DNA]</scope>
    <source>
        <strain evidence="12 13">OYTSA14</strain>
    </source>
</reference>
<dbReference type="AlphaFoldDB" id="A0AA96F3L6"/>
<evidence type="ECO:0000313" key="12">
    <source>
        <dbReference type="EMBL" id="WNM23343.1"/>
    </source>
</evidence>
<keyword evidence="7" id="KW-0862">Zinc</keyword>
<dbReference type="GO" id="GO:0016787">
    <property type="term" value="F:hydrolase activity"/>
    <property type="evidence" value="ECO:0007669"/>
    <property type="project" value="UniProtKB-KW"/>
</dbReference>
<keyword evidence="5" id="KW-0479">Metal-binding</keyword>
<proteinExistence type="inferred from homology"/>